<accession>A0A2L0FC07</accession>
<dbReference type="EC" id="4.1.1.65" evidence="3"/>
<evidence type="ECO:0000256" key="6">
    <source>
        <dbReference type="ARBA" id="ARBA00023098"/>
    </source>
</evidence>
<dbReference type="PANTHER" id="PTHR10067:SF6">
    <property type="entry name" value="PHOSPHATIDYLSERINE DECARBOXYLASE PROENZYME, MITOCHONDRIAL"/>
    <property type="match status" value="1"/>
</dbReference>
<evidence type="ECO:0000256" key="8">
    <source>
        <dbReference type="ARBA" id="ARBA00023209"/>
    </source>
</evidence>
<dbReference type="GO" id="GO:0004609">
    <property type="term" value="F:phosphatidylserine decarboxylase activity"/>
    <property type="evidence" value="ECO:0007669"/>
    <property type="project" value="UniProtKB-EC"/>
</dbReference>
<evidence type="ECO:0000256" key="10">
    <source>
        <dbReference type="ARBA" id="ARBA00023264"/>
    </source>
</evidence>
<comment type="pathway">
    <text evidence="12">Phospholipid metabolism; phosphatidylethanolamine biosynthesis.</text>
</comment>
<organism evidence="13 14">
    <name type="scientific">Sorangium cellulosum</name>
    <name type="common">Polyangium cellulosum</name>
    <dbReference type="NCBI Taxonomy" id="56"/>
    <lineage>
        <taxon>Bacteria</taxon>
        <taxon>Pseudomonadati</taxon>
        <taxon>Myxococcota</taxon>
        <taxon>Polyangia</taxon>
        <taxon>Polyangiales</taxon>
        <taxon>Polyangiaceae</taxon>
        <taxon>Sorangium</taxon>
    </lineage>
</organism>
<keyword evidence="9" id="KW-0456">Lyase</keyword>
<dbReference type="EMBL" id="CP012673">
    <property type="protein sequence ID" value="AUX48949.1"/>
    <property type="molecule type" value="Genomic_DNA"/>
</dbReference>
<dbReference type="InterPro" id="IPR003817">
    <property type="entry name" value="PS_Dcarbxylase"/>
</dbReference>
<evidence type="ECO:0000256" key="9">
    <source>
        <dbReference type="ARBA" id="ARBA00023239"/>
    </source>
</evidence>
<dbReference type="UniPathway" id="UPA00558"/>
<protein>
    <recommendedName>
        <fullName evidence="3">phosphatidylserine decarboxylase</fullName>
        <ecNumber evidence="3">4.1.1.65</ecNumber>
    </recommendedName>
</protein>
<sequence length="280" mass="30015">MTVATYAAAQLLRVLPRERITRAVGRLCDARAPAAVLNTVVKLYALAYRVDMDAAEVLTSPYESFDAFFTRKLREGMRPVCSDPGAITSPADGRVEALGPVTEGGRLTIKGQPYRVEDLVGDPADAARYDGGQFAVTYLSPRDYHRVHAPIAGKVSVIRSMPGELYPVNAIGERHVPGLFARNRRVAIAIDTERQGRVTVVMVGAMIVGRITVSAVEGRDVPLGVHTISPALPVACGEEIGKFHLGSTTVMFVERGAAPPWTRAPGPILYGEPLDGGAKQ</sequence>
<keyword evidence="6" id="KW-0443">Lipid metabolism</keyword>
<dbReference type="Pfam" id="PF02666">
    <property type="entry name" value="PS_Dcarbxylase"/>
    <property type="match status" value="1"/>
</dbReference>
<gene>
    <name evidence="13" type="primary">psd</name>
    <name evidence="13" type="ORF">SOCE26_104940</name>
</gene>
<dbReference type="PANTHER" id="PTHR10067">
    <property type="entry name" value="PHOSPHATIDYLSERINE DECARBOXYLASE"/>
    <property type="match status" value="1"/>
</dbReference>
<keyword evidence="10" id="KW-1208">Phospholipid metabolism</keyword>
<evidence type="ECO:0000256" key="11">
    <source>
        <dbReference type="ARBA" id="ARBA00023317"/>
    </source>
</evidence>
<dbReference type="Proteomes" id="UP000238348">
    <property type="component" value="Chromosome"/>
</dbReference>
<dbReference type="NCBIfam" id="TIGR00163">
    <property type="entry name" value="PS_decarb"/>
    <property type="match status" value="1"/>
</dbReference>
<evidence type="ECO:0000256" key="2">
    <source>
        <dbReference type="ARBA" id="ARBA00005189"/>
    </source>
</evidence>
<dbReference type="OrthoDB" id="9802030at2"/>
<dbReference type="InterPro" id="IPR033177">
    <property type="entry name" value="PSD-B"/>
</dbReference>
<evidence type="ECO:0000313" key="14">
    <source>
        <dbReference type="Proteomes" id="UP000238348"/>
    </source>
</evidence>
<comment type="cofactor">
    <cofactor evidence="1">
        <name>pyruvate</name>
        <dbReference type="ChEBI" id="CHEBI:15361"/>
    </cofactor>
</comment>
<evidence type="ECO:0000256" key="1">
    <source>
        <dbReference type="ARBA" id="ARBA00001928"/>
    </source>
</evidence>
<proteinExistence type="predicted"/>
<comment type="pathway">
    <text evidence="2">Lipid metabolism.</text>
</comment>
<evidence type="ECO:0000256" key="3">
    <source>
        <dbReference type="ARBA" id="ARBA00012243"/>
    </source>
</evidence>
<keyword evidence="7" id="KW-0865">Zymogen</keyword>
<keyword evidence="11" id="KW-0670">Pyruvate</keyword>
<evidence type="ECO:0000256" key="4">
    <source>
        <dbReference type="ARBA" id="ARBA00022516"/>
    </source>
</evidence>
<dbReference type="GO" id="GO:0006646">
    <property type="term" value="P:phosphatidylethanolamine biosynthetic process"/>
    <property type="evidence" value="ECO:0007669"/>
    <property type="project" value="UniProtKB-UniPathway"/>
</dbReference>
<evidence type="ECO:0000256" key="5">
    <source>
        <dbReference type="ARBA" id="ARBA00022793"/>
    </source>
</evidence>
<evidence type="ECO:0000256" key="12">
    <source>
        <dbReference type="ARBA" id="ARBA00024326"/>
    </source>
</evidence>
<reference evidence="13 14" key="1">
    <citation type="submission" date="2015-09" db="EMBL/GenBank/DDBJ databases">
        <title>Sorangium comparison.</title>
        <authorList>
            <person name="Zaburannyi N."/>
            <person name="Bunk B."/>
            <person name="Overmann J."/>
            <person name="Mueller R."/>
        </authorList>
    </citation>
    <scope>NUCLEOTIDE SEQUENCE [LARGE SCALE GENOMIC DNA]</scope>
    <source>
        <strain evidence="13 14">So ce26</strain>
    </source>
</reference>
<evidence type="ECO:0000313" key="13">
    <source>
        <dbReference type="EMBL" id="AUX48949.1"/>
    </source>
</evidence>
<keyword evidence="8" id="KW-0594">Phospholipid biosynthesis</keyword>
<name>A0A2L0FC07_SORCE</name>
<evidence type="ECO:0000256" key="7">
    <source>
        <dbReference type="ARBA" id="ARBA00023145"/>
    </source>
</evidence>
<keyword evidence="4" id="KW-0444">Lipid biosynthesis</keyword>
<dbReference type="AlphaFoldDB" id="A0A2L0FC07"/>
<keyword evidence="5" id="KW-0210">Decarboxylase</keyword>